<sequence>MLQLHLCKCFDNLLRQDDKGDVSVETTGPAQAVILAGLQTSAERLAVLLAELVHAFGLGHEPHSFIS</sequence>
<proteinExistence type="predicted"/>
<name>A0ABR2FP26_9ROSI</name>
<evidence type="ECO:0000313" key="2">
    <source>
        <dbReference type="Proteomes" id="UP001472677"/>
    </source>
</evidence>
<gene>
    <name evidence="1" type="ORF">V6N12_068125</name>
</gene>
<comment type="caution">
    <text evidence="1">The sequence shown here is derived from an EMBL/GenBank/DDBJ whole genome shotgun (WGS) entry which is preliminary data.</text>
</comment>
<organism evidence="1 2">
    <name type="scientific">Hibiscus sabdariffa</name>
    <name type="common">roselle</name>
    <dbReference type="NCBI Taxonomy" id="183260"/>
    <lineage>
        <taxon>Eukaryota</taxon>
        <taxon>Viridiplantae</taxon>
        <taxon>Streptophyta</taxon>
        <taxon>Embryophyta</taxon>
        <taxon>Tracheophyta</taxon>
        <taxon>Spermatophyta</taxon>
        <taxon>Magnoliopsida</taxon>
        <taxon>eudicotyledons</taxon>
        <taxon>Gunneridae</taxon>
        <taxon>Pentapetalae</taxon>
        <taxon>rosids</taxon>
        <taxon>malvids</taxon>
        <taxon>Malvales</taxon>
        <taxon>Malvaceae</taxon>
        <taxon>Malvoideae</taxon>
        <taxon>Hibiscus</taxon>
    </lineage>
</organism>
<dbReference type="EMBL" id="JBBPBM010000005">
    <property type="protein sequence ID" value="KAK8583869.1"/>
    <property type="molecule type" value="Genomic_DNA"/>
</dbReference>
<evidence type="ECO:0000313" key="1">
    <source>
        <dbReference type="EMBL" id="KAK8583869.1"/>
    </source>
</evidence>
<reference evidence="1 2" key="1">
    <citation type="journal article" date="2024" name="G3 (Bethesda)">
        <title>Genome assembly of Hibiscus sabdariffa L. provides insights into metabolisms of medicinal natural products.</title>
        <authorList>
            <person name="Kim T."/>
        </authorList>
    </citation>
    <scope>NUCLEOTIDE SEQUENCE [LARGE SCALE GENOMIC DNA]</scope>
    <source>
        <strain evidence="1">TK-2024</strain>
        <tissue evidence="1">Old leaves</tissue>
    </source>
</reference>
<accession>A0ABR2FP26</accession>
<protein>
    <submittedName>
        <fullName evidence="1">Uncharacterized protein</fullName>
    </submittedName>
</protein>
<dbReference type="Proteomes" id="UP001472677">
    <property type="component" value="Unassembled WGS sequence"/>
</dbReference>
<keyword evidence="2" id="KW-1185">Reference proteome</keyword>